<keyword evidence="2" id="KW-1185">Reference proteome</keyword>
<sequence length="338" mass="37012">MAIFRSFKTLITKSSKTKTRPFFTATATSTTITTIPLYLTPPFYTHLHRPPFSKWIAPFQGPLFLSSPPWKLSQSATPLNGVVLRKVQALNLDLIRGGTNLPSKLGFGSGFPRPNVVERIEPKQEQEVLGKDGVVMSFVNLPNLVSISRLVSGPFIAWMITNEMYSSAFVVLAISGATDWLDGYMARRMKINSVVGSYLDPLADKVLIGCVALAMVHMDLLHPGLVGLVVARDVALIGGAVYLRASSLEWKWKSWSDFFNLDGTCPQKVEPLFLSKVNTVFQLALVAAALLQPEFGTPDTQSFITYLSLLVVSTTVASTAAYGAQYMRKGSAVMSRNL</sequence>
<organism evidence="1 2">
    <name type="scientific">Melia azedarach</name>
    <name type="common">Chinaberry tree</name>
    <dbReference type="NCBI Taxonomy" id="155640"/>
    <lineage>
        <taxon>Eukaryota</taxon>
        <taxon>Viridiplantae</taxon>
        <taxon>Streptophyta</taxon>
        <taxon>Embryophyta</taxon>
        <taxon>Tracheophyta</taxon>
        <taxon>Spermatophyta</taxon>
        <taxon>Magnoliopsida</taxon>
        <taxon>eudicotyledons</taxon>
        <taxon>Gunneridae</taxon>
        <taxon>Pentapetalae</taxon>
        <taxon>rosids</taxon>
        <taxon>malvids</taxon>
        <taxon>Sapindales</taxon>
        <taxon>Meliaceae</taxon>
        <taxon>Melia</taxon>
    </lineage>
</organism>
<dbReference type="EMBL" id="CM051406">
    <property type="protein sequence ID" value="KAJ4703163.1"/>
    <property type="molecule type" value="Genomic_DNA"/>
</dbReference>
<reference evidence="1 2" key="1">
    <citation type="journal article" date="2023" name="Science">
        <title>Complex scaffold remodeling in plant triterpene biosynthesis.</title>
        <authorList>
            <person name="De La Pena R."/>
            <person name="Hodgson H."/>
            <person name="Liu J.C."/>
            <person name="Stephenson M.J."/>
            <person name="Martin A.C."/>
            <person name="Owen C."/>
            <person name="Harkess A."/>
            <person name="Leebens-Mack J."/>
            <person name="Jimenez L.E."/>
            <person name="Osbourn A."/>
            <person name="Sattely E.S."/>
        </authorList>
    </citation>
    <scope>NUCLEOTIDE SEQUENCE [LARGE SCALE GENOMIC DNA]</scope>
    <source>
        <strain evidence="2">cv. JPN11</strain>
        <tissue evidence="1">Leaf</tissue>
    </source>
</reference>
<comment type="caution">
    <text evidence="1">The sequence shown here is derived from an EMBL/GenBank/DDBJ whole genome shotgun (WGS) entry which is preliminary data.</text>
</comment>
<name>A0ACC1WXV9_MELAZ</name>
<dbReference type="Proteomes" id="UP001164539">
    <property type="component" value="Chromosome 13"/>
</dbReference>
<evidence type="ECO:0000313" key="1">
    <source>
        <dbReference type="EMBL" id="KAJ4703163.1"/>
    </source>
</evidence>
<accession>A0ACC1WXV9</accession>
<evidence type="ECO:0000313" key="2">
    <source>
        <dbReference type="Proteomes" id="UP001164539"/>
    </source>
</evidence>
<proteinExistence type="predicted"/>
<protein>
    <submittedName>
        <fullName evidence="1">Cdp-diacylglycerol--glycerol-3-phosphate 3-phosphatidyltransferase</fullName>
    </submittedName>
</protein>
<gene>
    <name evidence="1" type="ORF">OWV82_023099</name>
</gene>